<dbReference type="Proteomes" id="UP001154114">
    <property type="component" value="Unassembled WGS sequence"/>
</dbReference>
<evidence type="ECO:0000259" key="7">
    <source>
        <dbReference type="PROSITE" id="PS50103"/>
    </source>
</evidence>
<evidence type="ECO:0000256" key="4">
    <source>
        <dbReference type="ARBA" id="ARBA00022833"/>
    </source>
</evidence>
<keyword evidence="3 5" id="KW-0863">Zinc-finger</keyword>
<reference evidence="8" key="1">
    <citation type="submission" date="2021-12" db="EMBL/GenBank/DDBJ databases">
        <authorList>
            <person name="King R."/>
        </authorList>
    </citation>
    <scope>NUCLEOTIDE SEQUENCE</scope>
</reference>
<dbReference type="AlphaFoldDB" id="A0A9P0H110"/>
<dbReference type="Gene3D" id="3.30.1370.210">
    <property type="match status" value="1"/>
</dbReference>
<dbReference type="PANTHER" id="PTHR12675">
    <property type="entry name" value="MUSCLEBLIND-LIKE PROTEIN"/>
    <property type="match status" value="1"/>
</dbReference>
<feature type="region of interest" description="Disordered" evidence="6">
    <location>
        <begin position="1"/>
        <end position="32"/>
    </location>
</feature>
<dbReference type="InterPro" id="IPR036855">
    <property type="entry name" value="Znf_CCCH_sf"/>
</dbReference>
<evidence type="ECO:0000313" key="9">
    <source>
        <dbReference type="Proteomes" id="UP001154114"/>
    </source>
</evidence>
<feature type="compositionally biased region" description="Pro residues" evidence="6">
    <location>
        <begin position="166"/>
        <end position="185"/>
    </location>
</feature>
<feature type="compositionally biased region" description="Low complexity" evidence="6">
    <location>
        <begin position="11"/>
        <end position="20"/>
    </location>
</feature>
<feature type="region of interest" description="Disordered" evidence="6">
    <location>
        <begin position="157"/>
        <end position="190"/>
    </location>
</feature>
<evidence type="ECO:0000256" key="1">
    <source>
        <dbReference type="ARBA" id="ARBA00022723"/>
    </source>
</evidence>
<feature type="domain" description="C3H1-type" evidence="7">
    <location>
        <begin position="32"/>
        <end position="59"/>
    </location>
</feature>
<feature type="zinc finger region" description="C3H1-type" evidence="5">
    <location>
        <begin position="32"/>
        <end position="59"/>
    </location>
</feature>
<dbReference type="PROSITE" id="PS50103">
    <property type="entry name" value="ZF_C3H1"/>
    <property type="match status" value="1"/>
</dbReference>
<keyword evidence="9" id="KW-1185">Reference proteome</keyword>
<keyword evidence="1 5" id="KW-0479">Metal-binding</keyword>
<dbReference type="SMART" id="SM00356">
    <property type="entry name" value="ZnF_C3H1"/>
    <property type="match status" value="2"/>
</dbReference>
<gene>
    <name evidence="8" type="ORF">CINC_LOCUS59</name>
</gene>
<sequence>MSSNSEQNGRQPPISQQTSPPSDPRLRNASSTDQQRICRDYIWGICGKGTQCKFRHEFDVESMKNILKFCHDYQNRTGCTRPDCTYLHTTKEEENLFLTTGQIPRALAERHAAMFSAPMNVYVNEYMGQAPPPPPPPPPQAAATPVAATPCATAAVPPTHPYAAAQPPPPPAPLRPLLAPPPPPTSSSVPALMTPPVFTAPAPFSSPAMYAVTQPPPPLPMFDVSRPPPPLSTVTLKTNKSIVVKRPAESSEAGPSKARKLESSKVVERRCENCVQRELRFDTKRFITIFARMKFLSINILSLT</sequence>
<evidence type="ECO:0000313" key="8">
    <source>
        <dbReference type="EMBL" id="CAH1286860.1"/>
    </source>
</evidence>
<evidence type="ECO:0000256" key="2">
    <source>
        <dbReference type="ARBA" id="ARBA00022737"/>
    </source>
</evidence>
<evidence type="ECO:0000256" key="5">
    <source>
        <dbReference type="PROSITE-ProRule" id="PRU00723"/>
    </source>
</evidence>
<keyword evidence="2" id="KW-0677">Repeat</keyword>
<dbReference type="GO" id="GO:0008270">
    <property type="term" value="F:zinc ion binding"/>
    <property type="evidence" value="ECO:0007669"/>
    <property type="project" value="UniProtKB-KW"/>
</dbReference>
<proteinExistence type="predicted"/>
<dbReference type="InterPro" id="IPR000571">
    <property type="entry name" value="Znf_CCCH"/>
</dbReference>
<feature type="compositionally biased region" description="Polar residues" evidence="6">
    <location>
        <begin position="1"/>
        <end position="10"/>
    </location>
</feature>
<dbReference type="OrthoDB" id="250836at2759"/>
<keyword evidence="4 5" id="KW-0862">Zinc</keyword>
<name>A0A9P0H110_CHRIL</name>
<dbReference type="EMBL" id="CAJCES030000013">
    <property type="protein sequence ID" value="CAH1286860.1"/>
    <property type="molecule type" value="Genomic_DNA"/>
</dbReference>
<comment type="caution">
    <text evidence="8">The sequence shown here is derived from an EMBL/GenBank/DDBJ whole genome shotgun (WGS) entry which is preliminary data.</text>
</comment>
<dbReference type="GO" id="GO:0043484">
    <property type="term" value="P:regulation of RNA splicing"/>
    <property type="evidence" value="ECO:0007669"/>
    <property type="project" value="TreeGrafter"/>
</dbReference>
<organism evidence="8 9">
    <name type="scientific">Chrysodeixis includens</name>
    <name type="common">Soybean looper</name>
    <name type="synonym">Pseudoplusia includens</name>
    <dbReference type="NCBI Taxonomy" id="689277"/>
    <lineage>
        <taxon>Eukaryota</taxon>
        <taxon>Metazoa</taxon>
        <taxon>Ecdysozoa</taxon>
        <taxon>Arthropoda</taxon>
        <taxon>Hexapoda</taxon>
        <taxon>Insecta</taxon>
        <taxon>Pterygota</taxon>
        <taxon>Neoptera</taxon>
        <taxon>Endopterygota</taxon>
        <taxon>Lepidoptera</taxon>
        <taxon>Glossata</taxon>
        <taxon>Ditrysia</taxon>
        <taxon>Noctuoidea</taxon>
        <taxon>Noctuidae</taxon>
        <taxon>Plusiinae</taxon>
        <taxon>Chrysodeixis</taxon>
    </lineage>
</organism>
<protein>
    <recommendedName>
        <fullName evidence="7">C3H1-type domain-containing protein</fullName>
    </recommendedName>
</protein>
<evidence type="ECO:0000256" key="3">
    <source>
        <dbReference type="ARBA" id="ARBA00022771"/>
    </source>
</evidence>
<evidence type="ECO:0000256" key="6">
    <source>
        <dbReference type="SAM" id="MobiDB-lite"/>
    </source>
</evidence>
<dbReference type="SUPFAM" id="SSF90229">
    <property type="entry name" value="CCCH zinc finger"/>
    <property type="match status" value="1"/>
</dbReference>
<accession>A0A9P0H110</accession>
<dbReference type="GO" id="GO:0003723">
    <property type="term" value="F:RNA binding"/>
    <property type="evidence" value="ECO:0007669"/>
    <property type="project" value="TreeGrafter"/>
</dbReference>
<dbReference type="PANTHER" id="PTHR12675:SF6">
    <property type="entry name" value="ZINC FINGER CCCH DOMAIN-CONTAINING PROTEIN 10"/>
    <property type="match status" value="1"/>
</dbReference>